<dbReference type="InterPro" id="IPR052019">
    <property type="entry name" value="F420H2_bilvrd_red/Heme_oxyg"/>
</dbReference>
<dbReference type="NCBIfam" id="TIGR03666">
    <property type="entry name" value="Rv2061_F420"/>
    <property type="match status" value="1"/>
</dbReference>
<dbReference type="InterPro" id="IPR012349">
    <property type="entry name" value="Split_barrel_FMN-bd"/>
</dbReference>
<proteinExistence type="predicted"/>
<keyword evidence="1 3" id="KW-0560">Oxidoreductase</keyword>
<feature type="domain" description="Pyridoxamine 5'-phosphate oxidase N-terminal" evidence="2">
    <location>
        <begin position="6"/>
        <end position="104"/>
    </location>
</feature>
<dbReference type="Proteomes" id="UP000749040">
    <property type="component" value="Unassembled WGS sequence"/>
</dbReference>
<gene>
    <name evidence="3" type="ORF">ITX44_05925</name>
</gene>
<dbReference type="GO" id="GO:0016491">
    <property type="term" value="F:oxidoreductase activity"/>
    <property type="evidence" value="ECO:0007669"/>
    <property type="project" value="UniProtKB-KW"/>
</dbReference>
<evidence type="ECO:0000313" key="3">
    <source>
        <dbReference type="EMBL" id="MBM9504079.1"/>
    </source>
</evidence>
<accession>A0ABS2TL64</accession>
<name>A0ABS2TL64_9ACTN</name>
<keyword evidence="4" id="KW-1185">Reference proteome</keyword>
<evidence type="ECO:0000259" key="2">
    <source>
        <dbReference type="Pfam" id="PF01243"/>
    </source>
</evidence>
<dbReference type="Gene3D" id="2.30.110.10">
    <property type="entry name" value="Electron Transport, Fmn-binding Protein, Chain A"/>
    <property type="match status" value="1"/>
</dbReference>
<dbReference type="InterPro" id="IPR019965">
    <property type="entry name" value="PPOX_F420-dep_Rv2061_put"/>
</dbReference>
<dbReference type="PANTHER" id="PTHR35176:SF11">
    <property type="entry name" value="PYRIDOXAMINE 5'-PHOSPHATE OXIDASE FAMILY PROTEIN"/>
    <property type="match status" value="1"/>
</dbReference>
<comment type="caution">
    <text evidence="3">The sequence shown here is derived from an EMBL/GenBank/DDBJ whole genome shotgun (WGS) entry which is preliminary data.</text>
</comment>
<organism evidence="3 4">
    <name type="scientific">Actinacidiphila acididurans</name>
    <dbReference type="NCBI Taxonomy" id="2784346"/>
    <lineage>
        <taxon>Bacteria</taxon>
        <taxon>Bacillati</taxon>
        <taxon>Actinomycetota</taxon>
        <taxon>Actinomycetes</taxon>
        <taxon>Kitasatosporales</taxon>
        <taxon>Streptomycetaceae</taxon>
        <taxon>Actinacidiphila</taxon>
    </lineage>
</organism>
<evidence type="ECO:0000313" key="4">
    <source>
        <dbReference type="Proteomes" id="UP000749040"/>
    </source>
</evidence>
<evidence type="ECO:0000256" key="1">
    <source>
        <dbReference type="ARBA" id="ARBA00023002"/>
    </source>
</evidence>
<reference evidence="3 4" key="1">
    <citation type="submission" date="2021-01" db="EMBL/GenBank/DDBJ databases">
        <title>Streptomyces acididurans sp. nov., isolated from a peat swamp forest soil.</title>
        <authorList>
            <person name="Chantavorakit T."/>
            <person name="Duangmal K."/>
        </authorList>
    </citation>
    <scope>NUCLEOTIDE SEQUENCE [LARGE SCALE GENOMIC DNA]</scope>
    <source>
        <strain evidence="3 4">KK5PA1</strain>
    </source>
</reference>
<dbReference type="EC" id="1.-.-.-" evidence="3"/>
<dbReference type="SUPFAM" id="SSF50475">
    <property type="entry name" value="FMN-binding split barrel"/>
    <property type="match status" value="1"/>
</dbReference>
<dbReference type="EMBL" id="JADKYB010000003">
    <property type="protein sequence ID" value="MBM9504079.1"/>
    <property type="molecule type" value="Genomic_DNA"/>
</dbReference>
<dbReference type="PANTHER" id="PTHR35176">
    <property type="entry name" value="HEME OXYGENASE HI_0854-RELATED"/>
    <property type="match status" value="1"/>
</dbReference>
<dbReference type="Pfam" id="PF01243">
    <property type="entry name" value="PNPOx_N"/>
    <property type="match status" value="1"/>
</dbReference>
<dbReference type="RefSeq" id="WP_205355969.1">
    <property type="nucleotide sequence ID" value="NZ_JADKYB010000003.1"/>
</dbReference>
<dbReference type="InterPro" id="IPR011576">
    <property type="entry name" value="Pyridox_Oxase_N"/>
</dbReference>
<sequence length="149" mass="16056">METFTEVLDRLAGGRYVSLTTYRKDGRPVPTPVGFAVDAGELLLLTPADTGKVKRIRNNSRVVIAPCDSAGRVPNGAPSAEGTASLLTGPDAARAHRLLARKYFPLRVIHLFDRIVRRRRVLVGIAVRDQAAVRPQAGPAPEGPAPKSR</sequence>
<protein>
    <submittedName>
        <fullName evidence="3">PPOX class F420-dependent oxidoreductase</fullName>
        <ecNumber evidence="3">1.-.-.-</ecNumber>
    </submittedName>
</protein>